<dbReference type="RefSeq" id="WP_150413732.1">
    <property type="nucleotide sequence ID" value="NZ_VYQF01000001.1"/>
</dbReference>
<protein>
    <submittedName>
        <fullName evidence="1">Uncharacterized protein</fullName>
    </submittedName>
</protein>
<dbReference type="EMBL" id="VYQF01000001">
    <property type="protein sequence ID" value="KAA9041612.1"/>
    <property type="molecule type" value="Genomic_DNA"/>
</dbReference>
<comment type="caution">
    <text evidence="1">The sequence shown here is derived from an EMBL/GenBank/DDBJ whole genome shotgun (WGS) entry which is preliminary data.</text>
</comment>
<accession>A0A5J5IQ00</accession>
<keyword evidence="2" id="KW-1185">Reference proteome</keyword>
<organism evidence="1 2">
    <name type="scientific">Ginsengibacter hankyongi</name>
    <dbReference type="NCBI Taxonomy" id="2607284"/>
    <lineage>
        <taxon>Bacteria</taxon>
        <taxon>Pseudomonadati</taxon>
        <taxon>Bacteroidota</taxon>
        <taxon>Chitinophagia</taxon>
        <taxon>Chitinophagales</taxon>
        <taxon>Chitinophagaceae</taxon>
        <taxon>Ginsengibacter</taxon>
    </lineage>
</organism>
<sequence length="81" mass="9375">MENDGYDIIINRRLITDLLIDIYANQIALQQTISNTLCKTDEEKKRFAESVLYVTNVAKDEIVKNLYEDHGESIDINDLLK</sequence>
<evidence type="ECO:0000313" key="1">
    <source>
        <dbReference type="EMBL" id="KAA9041612.1"/>
    </source>
</evidence>
<reference evidence="1 2" key="1">
    <citation type="submission" date="2019-09" db="EMBL/GenBank/DDBJ databases">
        <title>Draft genome sequence of Ginsengibacter sp. BR5-29.</title>
        <authorList>
            <person name="Im W.-T."/>
        </authorList>
    </citation>
    <scope>NUCLEOTIDE SEQUENCE [LARGE SCALE GENOMIC DNA]</scope>
    <source>
        <strain evidence="1 2">BR5-29</strain>
    </source>
</reference>
<dbReference type="Proteomes" id="UP000326903">
    <property type="component" value="Unassembled WGS sequence"/>
</dbReference>
<dbReference type="AlphaFoldDB" id="A0A5J5IQ00"/>
<gene>
    <name evidence="1" type="ORF">FW778_06215</name>
</gene>
<proteinExistence type="predicted"/>
<name>A0A5J5IQ00_9BACT</name>
<evidence type="ECO:0000313" key="2">
    <source>
        <dbReference type="Proteomes" id="UP000326903"/>
    </source>
</evidence>